<accession>A0A8X7MQM4</accession>
<dbReference type="AlphaFoldDB" id="A0A8X7MQM4"/>
<feature type="region of interest" description="Disordered" evidence="1">
    <location>
        <begin position="135"/>
        <end position="204"/>
    </location>
</feature>
<keyword evidence="3" id="KW-1185">Reference proteome</keyword>
<gene>
    <name evidence="2" type="ORF">A4X06_0g5469</name>
</gene>
<feature type="region of interest" description="Disordered" evidence="1">
    <location>
        <begin position="1"/>
        <end position="44"/>
    </location>
</feature>
<reference evidence="2" key="2">
    <citation type="journal article" date="2019" name="IMA Fungus">
        <title>Genome sequencing and comparison of five Tilletia species to identify candidate genes for the detection of regulated species infecting wheat.</title>
        <authorList>
            <person name="Nguyen H.D.T."/>
            <person name="Sultana T."/>
            <person name="Kesanakurti P."/>
            <person name="Hambleton S."/>
        </authorList>
    </citation>
    <scope>NUCLEOTIDE SEQUENCE</scope>
    <source>
        <strain evidence="2">DAOMC 236426</strain>
    </source>
</reference>
<evidence type="ECO:0000256" key="1">
    <source>
        <dbReference type="SAM" id="MobiDB-lite"/>
    </source>
</evidence>
<organism evidence="2 3">
    <name type="scientific">Tilletia controversa</name>
    <name type="common">dwarf bunt fungus</name>
    <dbReference type="NCBI Taxonomy" id="13291"/>
    <lineage>
        <taxon>Eukaryota</taxon>
        <taxon>Fungi</taxon>
        <taxon>Dikarya</taxon>
        <taxon>Basidiomycota</taxon>
        <taxon>Ustilaginomycotina</taxon>
        <taxon>Exobasidiomycetes</taxon>
        <taxon>Tilletiales</taxon>
        <taxon>Tilletiaceae</taxon>
        <taxon>Tilletia</taxon>
    </lineage>
</organism>
<sequence length="272" mass="30400">MDSFSSGRNNRSGRPPSAASHTSTRTANPTISTTPATRPNIVDQNSLSIIAEVRYMRDGLEARLDGFGERLGAMERWQRGQELAEEDQADDNDPMARQEAAAAEEQQEHESDSEDIGVTNFGLQTPAFVNTRRRERAPLPHQLLNQSRPELGNQRDPGFHPTIPAREPRASTFTTPTSTGLSPLDRFQQLSSQDRRRSGLPCGSSACRCRNSWRRQRASTMAIKTTILTTQLGNTLQRAPFEPRTRLTKTASFTPAYLRLATTRWRSLPLQP</sequence>
<evidence type="ECO:0000313" key="2">
    <source>
        <dbReference type="EMBL" id="KAE8245716.1"/>
    </source>
</evidence>
<comment type="caution">
    <text evidence="2">The sequence shown here is derived from an EMBL/GenBank/DDBJ whole genome shotgun (WGS) entry which is preliminary data.</text>
</comment>
<reference evidence="2" key="1">
    <citation type="submission" date="2016-04" db="EMBL/GenBank/DDBJ databases">
        <authorList>
            <person name="Nguyen H.D."/>
            <person name="Samba Siva P."/>
            <person name="Cullis J."/>
            <person name="Levesque C.A."/>
            <person name="Hambleton S."/>
        </authorList>
    </citation>
    <scope>NUCLEOTIDE SEQUENCE</scope>
    <source>
        <strain evidence="2">DAOMC 236426</strain>
    </source>
</reference>
<dbReference type="Proteomes" id="UP000077684">
    <property type="component" value="Unassembled WGS sequence"/>
</dbReference>
<feature type="compositionally biased region" description="Acidic residues" evidence="1">
    <location>
        <begin position="83"/>
        <end position="93"/>
    </location>
</feature>
<feature type="compositionally biased region" description="Polar residues" evidence="1">
    <location>
        <begin position="19"/>
        <end position="44"/>
    </location>
</feature>
<proteinExistence type="predicted"/>
<feature type="region of interest" description="Disordered" evidence="1">
    <location>
        <begin position="78"/>
        <end position="120"/>
    </location>
</feature>
<protein>
    <submittedName>
        <fullName evidence="2">Uncharacterized protein</fullName>
    </submittedName>
</protein>
<feature type="compositionally biased region" description="Low complexity" evidence="1">
    <location>
        <begin position="1"/>
        <end position="17"/>
    </location>
</feature>
<dbReference type="EMBL" id="LWDE02000676">
    <property type="protein sequence ID" value="KAE8245716.1"/>
    <property type="molecule type" value="Genomic_DNA"/>
</dbReference>
<feature type="compositionally biased region" description="Polar residues" evidence="1">
    <location>
        <begin position="171"/>
        <end position="181"/>
    </location>
</feature>
<name>A0A8X7MQM4_9BASI</name>
<feature type="compositionally biased region" description="Acidic residues" evidence="1">
    <location>
        <begin position="105"/>
        <end position="115"/>
    </location>
</feature>
<evidence type="ECO:0000313" key="3">
    <source>
        <dbReference type="Proteomes" id="UP000077684"/>
    </source>
</evidence>